<keyword evidence="5" id="KW-1185">Reference proteome</keyword>
<keyword evidence="2" id="KW-0012">Acyltransferase</keyword>
<dbReference type="AlphaFoldDB" id="A0A844B9V3"/>
<dbReference type="Gene3D" id="3.40.630.30">
    <property type="match status" value="1"/>
</dbReference>
<dbReference type="InterPro" id="IPR016181">
    <property type="entry name" value="Acyl_CoA_acyltransferase"/>
</dbReference>
<dbReference type="CDD" id="cd04301">
    <property type="entry name" value="NAT_SF"/>
    <property type="match status" value="1"/>
</dbReference>
<keyword evidence="1 4" id="KW-0808">Transferase</keyword>
<proteinExistence type="predicted"/>
<comment type="caution">
    <text evidence="4">The sequence shown here is derived from an EMBL/GenBank/DDBJ whole genome shotgun (WGS) entry which is preliminary data.</text>
</comment>
<evidence type="ECO:0000256" key="2">
    <source>
        <dbReference type="ARBA" id="ARBA00023315"/>
    </source>
</evidence>
<evidence type="ECO:0000313" key="5">
    <source>
        <dbReference type="Proteomes" id="UP000487350"/>
    </source>
</evidence>
<sequence>MVVPVVRSALPSDEAAWRRLWAGYCEFYQARVPEAVTNRTWKRILDPDSAILCMVAEVEGQVYGFANCVVHENTWEALPVCYLEDLFVLPSARGHGVGRALIEWLRNAMRAEGWSRLYWMTQQDNAQARRLYDHFTAADDYVRYVVRDKPPVG</sequence>
<dbReference type="PROSITE" id="PS51186">
    <property type="entry name" value="GNAT"/>
    <property type="match status" value="1"/>
</dbReference>
<protein>
    <submittedName>
        <fullName evidence="4">GNAT family N-acetyltransferase</fullName>
    </submittedName>
</protein>
<name>A0A844B9V3_9BURK</name>
<dbReference type="InterPro" id="IPR050832">
    <property type="entry name" value="Bact_Acetyltransf"/>
</dbReference>
<dbReference type="GO" id="GO:0016747">
    <property type="term" value="F:acyltransferase activity, transferring groups other than amino-acyl groups"/>
    <property type="evidence" value="ECO:0007669"/>
    <property type="project" value="InterPro"/>
</dbReference>
<accession>A0A844B9V3</accession>
<dbReference type="Pfam" id="PF00583">
    <property type="entry name" value="Acetyltransf_1"/>
    <property type="match status" value="1"/>
</dbReference>
<dbReference type="RefSeq" id="WP_153584652.1">
    <property type="nucleotide sequence ID" value="NZ_WJBU01000007.1"/>
</dbReference>
<organism evidence="4 5">
    <name type="scientific">Caenimonas koreensis DSM 17982</name>
    <dbReference type="NCBI Taxonomy" id="1121255"/>
    <lineage>
        <taxon>Bacteria</taxon>
        <taxon>Pseudomonadati</taxon>
        <taxon>Pseudomonadota</taxon>
        <taxon>Betaproteobacteria</taxon>
        <taxon>Burkholderiales</taxon>
        <taxon>Comamonadaceae</taxon>
        <taxon>Caenimonas</taxon>
    </lineage>
</organism>
<evidence type="ECO:0000259" key="3">
    <source>
        <dbReference type="PROSITE" id="PS51186"/>
    </source>
</evidence>
<dbReference type="SUPFAM" id="SSF55729">
    <property type="entry name" value="Acyl-CoA N-acyltransferases (Nat)"/>
    <property type="match status" value="1"/>
</dbReference>
<dbReference type="InterPro" id="IPR000182">
    <property type="entry name" value="GNAT_dom"/>
</dbReference>
<reference evidence="4 5" key="1">
    <citation type="submission" date="2019-11" db="EMBL/GenBank/DDBJ databases">
        <title>Caenimonas koreensis gen. nov., sp. nov., isolated from activated sludge.</title>
        <authorList>
            <person name="Seung H.R."/>
        </authorList>
    </citation>
    <scope>NUCLEOTIDE SEQUENCE [LARGE SCALE GENOMIC DNA]</scope>
    <source>
        <strain evidence="4 5">EMB320</strain>
    </source>
</reference>
<dbReference type="OrthoDB" id="5295305at2"/>
<evidence type="ECO:0000313" key="4">
    <source>
        <dbReference type="EMBL" id="MRD47311.1"/>
    </source>
</evidence>
<dbReference type="EMBL" id="WJBU01000007">
    <property type="protein sequence ID" value="MRD47311.1"/>
    <property type="molecule type" value="Genomic_DNA"/>
</dbReference>
<dbReference type="Proteomes" id="UP000487350">
    <property type="component" value="Unassembled WGS sequence"/>
</dbReference>
<feature type="domain" description="N-acetyltransferase" evidence="3">
    <location>
        <begin position="4"/>
        <end position="153"/>
    </location>
</feature>
<evidence type="ECO:0000256" key="1">
    <source>
        <dbReference type="ARBA" id="ARBA00022679"/>
    </source>
</evidence>
<dbReference type="PANTHER" id="PTHR43877">
    <property type="entry name" value="AMINOALKYLPHOSPHONATE N-ACETYLTRANSFERASE-RELATED-RELATED"/>
    <property type="match status" value="1"/>
</dbReference>
<gene>
    <name evidence="4" type="ORF">GHT07_08465</name>
</gene>